<sequence length="456" mass="51831">MTDPQTGLSPTPKKRVRTKAQLERKRARDRESQRASREKNRQRMTVIENELAALRARYDALKTMTENLVGRPIDESTQPLLHPLQLTPDSDSSAFPVVAESVASSGSSTGFEYEFSTAAASQSGTLEEEVQLPYYPDIADILSPEAPETTLQTIDFGEAKGSGSGRDDGDGLDNTMTYEETYIPGDFTSDVIPNDYIHHVLDASLMIHASYPLPPAHADALALDKLVADPPLFLSPTISSTTQFNCLCCFLNHVHTECFEREVSQLLFEAHISRLGQARNVPKYPRSPSLANLLLIDVDSNPIVRVLGRLMRRTSPISLPDSIAIYFILYRLLRWHIDPMIETWHDIPEWFRPSELQRTRPHPVSVDFIAWPLLRDFLVSYHSQVDKGGLGRDISDALTVNWPDEEQLIVKDPETNIAVLNPKFIEHIWQFSSWRMRRLWAQRQPRFIEFVRLVEE</sequence>
<evidence type="ECO:0008006" key="4">
    <source>
        <dbReference type="Google" id="ProtNLM"/>
    </source>
</evidence>
<dbReference type="RefSeq" id="XP_016640007.1">
    <property type="nucleotide sequence ID" value="XM_016790704.1"/>
</dbReference>
<dbReference type="OMA" id="TESHMID"/>
<dbReference type="HOGENOM" id="CLU_586552_0_0_1"/>
<feature type="region of interest" description="Disordered" evidence="1">
    <location>
        <begin position="1"/>
        <end position="44"/>
    </location>
</feature>
<protein>
    <recommendedName>
        <fullName evidence="4">BZIP domain-containing protein</fullName>
    </recommendedName>
</protein>
<dbReference type="PANTHER" id="PTHR37012:SF2">
    <property type="entry name" value="BZIP DOMAIN-CONTAINING PROTEIN-RELATED"/>
    <property type="match status" value="1"/>
</dbReference>
<accession>A0A084FYP6</accession>
<dbReference type="PANTHER" id="PTHR37012">
    <property type="entry name" value="B-ZIP TRANSCRIPTION FACTOR (EUROFUNG)-RELATED"/>
    <property type="match status" value="1"/>
</dbReference>
<comment type="caution">
    <text evidence="2">The sequence shown here is derived from an EMBL/GenBank/DDBJ whole genome shotgun (WGS) entry which is preliminary data.</text>
</comment>
<evidence type="ECO:0000313" key="2">
    <source>
        <dbReference type="EMBL" id="KEZ40208.1"/>
    </source>
</evidence>
<evidence type="ECO:0000256" key="1">
    <source>
        <dbReference type="SAM" id="MobiDB-lite"/>
    </source>
</evidence>
<dbReference type="KEGG" id="sapo:SAPIO_CDS9265"/>
<dbReference type="Proteomes" id="UP000028545">
    <property type="component" value="Unassembled WGS sequence"/>
</dbReference>
<dbReference type="AlphaFoldDB" id="A0A084FYP6"/>
<evidence type="ECO:0000313" key="3">
    <source>
        <dbReference type="Proteomes" id="UP000028545"/>
    </source>
</evidence>
<organism evidence="2 3">
    <name type="scientific">Pseudallescheria apiosperma</name>
    <name type="common">Scedosporium apiospermum</name>
    <dbReference type="NCBI Taxonomy" id="563466"/>
    <lineage>
        <taxon>Eukaryota</taxon>
        <taxon>Fungi</taxon>
        <taxon>Dikarya</taxon>
        <taxon>Ascomycota</taxon>
        <taxon>Pezizomycotina</taxon>
        <taxon>Sordariomycetes</taxon>
        <taxon>Hypocreomycetidae</taxon>
        <taxon>Microascales</taxon>
        <taxon>Microascaceae</taxon>
        <taxon>Scedosporium</taxon>
    </lineage>
</organism>
<name>A0A084FYP6_PSEDA</name>
<reference evidence="2 3" key="1">
    <citation type="journal article" date="2014" name="Genome Announc.">
        <title>Draft genome sequence of the pathogenic fungus Scedosporium apiospermum.</title>
        <authorList>
            <person name="Vandeputte P."/>
            <person name="Ghamrawi S."/>
            <person name="Rechenmann M."/>
            <person name="Iltis A."/>
            <person name="Giraud S."/>
            <person name="Fleury M."/>
            <person name="Thornton C."/>
            <person name="Delhaes L."/>
            <person name="Meyer W."/>
            <person name="Papon N."/>
            <person name="Bouchara J.P."/>
        </authorList>
    </citation>
    <scope>NUCLEOTIDE SEQUENCE [LARGE SCALE GENOMIC DNA]</scope>
    <source>
        <strain evidence="2 3">IHEM 14462</strain>
    </source>
</reference>
<dbReference type="EMBL" id="JOWA01000132">
    <property type="protein sequence ID" value="KEZ40208.1"/>
    <property type="molecule type" value="Genomic_DNA"/>
</dbReference>
<dbReference type="Pfam" id="PF11905">
    <property type="entry name" value="DUF3425"/>
    <property type="match status" value="1"/>
</dbReference>
<feature type="compositionally biased region" description="Basic and acidic residues" evidence="1">
    <location>
        <begin position="20"/>
        <end position="41"/>
    </location>
</feature>
<dbReference type="InterPro" id="IPR021833">
    <property type="entry name" value="DUF3425"/>
</dbReference>
<dbReference type="OrthoDB" id="4161589at2759"/>
<gene>
    <name evidence="2" type="ORF">SAPIO_CDS9265</name>
</gene>
<dbReference type="VEuPathDB" id="FungiDB:SAPIO_CDS9265"/>
<proteinExistence type="predicted"/>
<dbReference type="GeneID" id="27728337"/>
<keyword evidence="3" id="KW-1185">Reference proteome</keyword>
<dbReference type="CDD" id="cd14688">
    <property type="entry name" value="bZIP_YAP"/>
    <property type="match status" value="1"/>
</dbReference>